<dbReference type="InterPro" id="IPR048683">
    <property type="entry name" value="Sf6_terminase"/>
</dbReference>
<evidence type="ECO:0008006" key="3">
    <source>
        <dbReference type="Google" id="ProtNLM"/>
    </source>
</evidence>
<evidence type="ECO:0000256" key="1">
    <source>
        <dbReference type="SAM" id="MobiDB-lite"/>
    </source>
</evidence>
<reference evidence="2" key="1">
    <citation type="submission" date="2020-04" db="EMBL/GenBank/DDBJ databases">
        <authorList>
            <person name="Chiriac C."/>
            <person name="Salcher M."/>
            <person name="Ghai R."/>
            <person name="Kavagutti S V."/>
        </authorList>
    </citation>
    <scope>NUCLEOTIDE SEQUENCE</scope>
</reference>
<organism evidence="2">
    <name type="scientific">uncultured Caudovirales phage</name>
    <dbReference type="NCBI Taxonomy" id="2100421"/>
    <lineage>
        <taxon>Viruses</taxon>
        <taxon>Duplodnaviria</taxon>
        <taxon>Heunggongvirae</taxon>
        <taxon>Uroviricota</taxon>
        <taxon>Caudoviricetes</taxon>
        <taxon>Peduoviridae</taxon>
        <taxon>Maltschvirus</taxon>
        <taxon>Maltschvirus maltsch</taxon>
    </lineage>
</organism>
<sequence length="176" mass="20024">MATKPKPLQKKKTAKAPPKPAKRSRGRPTTVDFDLCSKIFDRMTVDGESLRAICRDDDFPAIGTFLRWVSAHSHLREQYDMAMQLRAEKHVEEIIEIADDAVNDWMEINGKDDVGYKVNGEHVQRSRLRIDARKWAASKLLPRYADKVDLNHGGQTENPLSVLFSQISGTPLRPEK</sequence>
<dbReference type="Gene3D" id="1.10.10.60">
    <property type="entry name" value="Homeodomain-like"/>
    <property type="match status" value="1"/>
</dbReference>
<feature type="compositionally biased region" description="Basic residues" evidence="1">
    <location>
        <begin position="7"/>
        <end position="26"/>
    </location>
</feature>
<name>A0A6J5LN32_9CAUD</name>
<evidence type="ECO:0000313" key="2">
    <source>
        <dbReference type="EMBL" id="CAB4134992.1"/>
    </source>
</evidence>
<dbReference type="Pfam" id="PF20901">
    <property type="entry name" value="Sf6_terminase"/>
    <property type="match status" value="1"/>
</dbReference>
<protein>
    <recommendedName>
        <fullName evidence="3">Terminase small subunit</fullName>
    </recommendedName>
</protein>
<gene>
    <name evidence="2" type="ORF">UFOVP275_46</name>
</gene>
<accession>A0A6J5LN32</accession>
<proteinExistence type="predicted"/>
<dbReference type="EMBL" id="LR796290">
    <property type="protein sequence ID" value="CAB4134992.1"/>
    <property type="molecule type" value="Genomic_DNA"/>
</dbReference>
<feature type="region of interest" description="Disordered" evidence="1">
    <location>
        <begin position="1"/>
        <end position="29"/>
    </location>
</feature>